<evidence type="ECO:0000313" key="3">
    <source>
        <dbReference type="EMBL" id="MER6617768.1"/>
    </source>
</evidence>
<dbReference type="PANTHER" id="PTHR33627:SF1">
    <property type="entry name" value="TRANSPOSASE"/>
    <property type="match status" value="1"/>
</dbReference>
<dbReference type="RefSeq" id="WP_351978789.1">
    <property type="nucleotide sequence ID" value="NZ_JBEPBX010000044.1"/>
</dbReference>
<protein>
    <submittedName>
        <fullName evidence="3">Transposase</fullName>
    </submittedName>
</protein>
<evidence type="ECO:0000259" key="2">
    <source>
        <dbReference type="Pfam" id="PF13546"/>
    </source>
</evidence>
<keyword evidence="4" id="KW-1185">Reference proteome</keyword>
<name>A0ABV1V402_9ACTN</name>
<organism evidence="3 4">
    <name type="scientific">Streptomyces xantholiticus</name>
    <dbReference type="NCBI Taxonomy" id="68285"/>
    <lineage>
        <taxon>Bacteria</taxon>
        <taxon>Bacillati</taxon>
        <taxon>Actinomycetota</taxon>
        <taxon>Actinomycetes</taxon>
        <taxon>Kitasatosporales</taxon>
        <taxon>Streptomycetaceae</taxon>
        <taxon>Streptomyces</taxon>
    </lineage>
</organism>
<feature type="domain" description="Transposase IS701-like DDE" evidence="2">
    <location>
        <begin position="2"/>
        <end position="129"/>
    </location>
</feature>
<dbReference type="PANTHER" id="PTHR33627">
    <property type="entry name" value="TRANSPOSASE"/>
    <property type="match status" value="1"/>
</dbReference>
<evidence type="ECO:0000313" key="4">
    <source>
        <dbReference type="Proteomes" id="UP001445472"/>
    </source>
</evidence>
<sequence>MSWRLFLPACWDTPEAAGRRERCRIPDGEHRPSRWQFALDTLDELAGTGLRPAVLVPDTDRGAKADFRRGLEDRHLAYVLQTKGVMTAHGEETVPHQPGYGGLGPKPLPVSDPLPDPGLPPTPHRHLDRHLPHLPTDPAMAALRRHLTKHYQRPWQVFGVGPAAQSHIMVDFVTLWVTTPSKWFERAH</sequence>
<evidence type="ECO:0000256" key="1">
    <source>
        <dbReference type="SAM" id="MobiDB-lite"/>
    </source>
</evidence>
<gene>
    <name evidence="3" type="ORF">ABT276_31555</name>
</gene>
<feature type="region of interest" description="Disordered" evidence="1">
    <location>
        <begin position="91"/>
        <end position="110"/>
    </location>
</feature>
<dbReference type="InterPro" id="IPR038721">
    <property type="entry name" value="IS701-like_DDE_dom"/>
</dbReference>
<dbReference type="Proteomes" id="UP001445472">
    <property type="component" value="Unassembled WGS sequence"/>
</dbReference>
<dbReference type="EMBL" id="JBEPBX010000044">
    <property type="protein sequence ID" value="MER6617768.1"/>
    <property type="molecule type" value="Genomic_DNA"/>
</dbReference>
<reference evidence="3 4" key="1">
    <citation type="submission" date="2024-06" db="EMBL/GenBank/DDBJ databases">
        <title>The Natural Products Discovery Center: Release of the First 8490 Sequenced Strains for Exploring Actinobacteria Biosynthetic Diversity.</title>
        <authorList>
            <person name="Kalkreuter E."/>
            <person name="Kautsar S.A."/>
            <person name="Yang D."/>
            <person name="Bader C.D."/>
            <person name="Teijaro C.N."/>
            <person name="Fluegel L."/>
            <person name="Davis C.M."/>
            <person name="Simpson J.R."/>
            <person name="Lauterbach L."/>
            <person name="Steele A.D."/>
            <person name="Gui C."/>
            <person name="Meng S."/>
            <person name="Li G."/>
            <person name="Viehrig K."/>
            <person name="Ye F."/>
            <person name="Su P."/>
            <person name="Kiefer A.F."/>
            <person name="Nichols A."/>
            <person name="Cepeda A.J."/>
            <person name="Yan W."/>
            <person name="Fan B."/>
            <person name="Jiang Y."/>
            <person name="Adhikari A."/>
            <person name="Zheng C.-J."/>
            <person name="Schuster L."/>
            <person name="Cowan T.M."/>
            <person name="Smanski M.J."/>
            <person name="Chevrette M.G."/>
            <person name="De Carvalho L.P.S."/>
            <person name="Shen B."/>
        </authorList>
    </citation>
    <scope>NUCLEOTIDE SEQUENCE [LARGE SCALE GENOMIC DNA]</scope>
    <source>
        <strain evidence="3 4">NPDC000837</strain>
    </source>
</reference>
<dbReference type="InterPro" id="IPR039365">
    <property type="entry name" value="IS701-like"/>
</dbReference>
<dbReference type="Pfam" id="PF13546">
    <property type="entry name" value="DDE_5"/>
    <property type="match status" value="1"/>
</dbReference>
<comment type="caution">
    <text evidence="3">The sequence shown here is derived from an EMBL/GenBank/DDBJ whole genome shotgun (WGS) entry which is preliminary data.</text>
</comment>
<proteinExistence type="predicted"/>
<accession>A0ABV1V402</accession>